<gene>
    <name evidence="1" type="ORF">C2869_00120</name>
</gene>
<evidence type="ECO:0000313" key="2">
    <source>
        <dbReference type="Proteomes" id="UP000244441"/>
    </source>
</evidence>
<proteinExistence type="predicted"/>
<organism evidence="1 2">
    <name type="scientific">Saccharobesus litoralis</name>
    <dbReference type="NCBI Taxonomy" id="2172099"/>
    <lineage>
        <taxon>Bacteria</taxon>
        <taxon>Pseudomonadati</taxon>
        <taxon>Pseudomonadota</taxon>
        <taxon>Gammaproteobacteria</taxon>
        <taxon>Alteromonadales</taxon>
        <taxon>Alteromonadaceae</taxon>
        <taxon>Saccharobesus</taxon>
    </lineage>
</organism>
<name>A0A2S0VL63_9ALTE</name>
<protein>
    <submittedName>
        <fullName evidence="1">Uncharacterized protein</fullName>
    </submittedName>
</protein>
<evidence type="ECO:0000313" key="1">
    <source>
        <dbReference type="EMBL" id="AWB64941.1"/>
    </source>
</evidence>
<sequence>MFKFLARLFKFREHLNEEFIYVMRIAQEDESVRKTLIPILEMDPYLRKQSLRQFAYQVEKTKAPREFVEAIIYLADDEIAETMLVELNKIN</sequence>
<dbReference type="EMBL" id="CP026604">
    <property type="protein sequence ID" value="AWB64941.1"/>
    <property type="molecule type" value="Genomic_DNA"/>
</dbReference>
<keyword evidence="2" id="KW-1185">Reference proteome</keyword>
<accession>A0A2S0VL63</accession>
<reference evidence="1 2" key="1">
    <citation type="submission" date="2018-01" db="EMBL/GenBank/DDBJ databases">
        <title>Genome sequence of a Cantenovulum-like bacteria.</title>
        <authorList>
            <person name="Tan W.R."/>
            <person name="Lau N.-S."/>
            <person name="Go F."/>
            <person name="Amirul A.-A.A."/>
        </authorList>
    </citation>
    <scope>NUCLEOTIDE SEQUENCE [LARGE SCALE GENOMIC DNA]</scope>
    <source>
        <strain evidence="1 2">CCB-QB4</strain>
    </source>
</reference>
<dbReference type="KEGG" id="cate:C2869_00120"/>
<dbReference type="RefSeq" id="WP_108601020.1">
    <property type="nucleotide sequence ID" value="NZ_CP026604.1"/>
</dbReference>
<dbReference type="AlphaFoldDB" id="A0A2S0VL63"/>
<dbReference type="Proteomes" id="UP000244441">
    <property type="component" value="Chromosome"/>
</dbReference>